<dbReference type="GO" id="GO:0003677">
    <property type="term" value="F:DNA binding"/>
    <property type="evidence" value="ECO:0007669"/>
    <property type="project" value="InterPro"/>
</dbReference>
<dbReference type="PATRIC" id="fig|754476.3.peg.837"/>
<dbReference type="Gene3D" id="1.10.260.40">
    <property type="entry name" value="lambda repressor-like DNA-binding domains"/>
    <property type="match status" value="1"/>
</dbReference>
<dbReference type="InterPro" id="IPR010982">
    <property type="entry name" value="Lambda_DNA-bd_dom_sf"/>
</dbReference>
<keyword evidence="2" id="KW-1185">Reference proteome</keyword>
<name>I1XH22_METNJ</name>
<sequence>MALAFTEEPEIFSTFLHAKADLSSELTIQLSEVLGISVESWLKLQENYARA</sequence>
<proteinExistence type="predicted"/>
<gene>
    <name evidence="1" type="ordered locus">Q7A_849</name>
</gene>
<accession>I1XH22</accession>
<dbReference type="eggNOG" id="COG3093">
    <property type="taxonomic scope" value="Bacteria"/>
</dbReference>
<evidence type="ECO:0000313" key="2">
    <source>
        <dbReference type="Proteomes" id="UP000009144"/>
    </source>
</evidence>
<reference evidence="1 2" key="1">
    <citation type="journal article" date="2012" name="J. Bacteriol.">
        <title>Complete genome sequences of Methylophaga sp. strain JAM1 and Methylophaga sp. strain JAM7.</title>
        <authorList>
            <person name="Villeneuve C."/>
            <person name="Martineau C."/>
            <person name="Mauffrey F."/>
            <person name="Villemur R."/>
        </authorList>
    </citation>
    <scope>NUCLEOTIDE SEQUENCE [LARGE SCALE GENOMIC DNA]</scope>
    <source>
        <strain evidence="1 2">JAM1</strain>
    </source>
</reference>
<dbReference type="AlphaFoldDB" id="I1XH22"/>
<protein>
    <submittedName>
        <fullName evidence="1">Uncharacterized protein</fullName>
    </submittedName>
</protein>
<dbReference type="STRING" id="754476.Q7A_849"/>
<reference evidence="1 2" key="2">
    <citation type="journal article" date="2013" name="Int. J. Syst. Evol. Microbiol.">
        <title>Methylophaga nitratireducenticrescens sp. nov. and Methylophaga frappieri sp. nov., isolated from the biofilm of the methanol-fed denitrification system treating the seawater at the Montreal Biodome.</title>
        <authorList>
            <person name="Villeneuve C."/>
            <person name="Martineau C."/>
            <person name="Mauffrey F."/>
            <person name="Villemur R."/>
        </authorList>
    </citation>
    <scope>NUCLEOTIDE SEQUENCE [LARGE SCALE GENOMIC DNA]</scope>
    <source>
        <strain evidence="1 2">JAM1</strain>
    </source>
</reference>
<dbReference type="EMBL" id="CP003390">
    <property type="protein sequence ID" value="AFI83691.1"/>
    <property type="molecule type" value="Genomic_DNA"/>
</dbReference>
<evidence type="ECO:0000313" key="1">
    <source>
        <dbReference type="EMBL" id="AFI83691.1"/>
    </source>
</evidence>
<dbReference type="Proteomes" id="UP000009144">
    <property type="component" value="Chromosome"/>
</dbReference>
<dbReference type="SUPFAM" id="SSF47413">
    <property type="entry name" value="lambda repressor-like DNA-binding domains"/>
    <property type="match status" value="1"/>
</dbReference>
<dbReference type="HOGENOM" id="CLU_3100710_0_0_6"/>
<organism evidence="1 2">
    <name type="scientific">Methylophaga nitratireducenticrescens</name>
    <dbReference type="NCBI Taxonomy" id="754476"/>
    <lineage>
        <taxon>Bacteria</taxon>
        <taxon>Pseudomonadati</taxon>
        <taxon>Pseudomonadota</taxon>
        <taxon>Gammaproteobacteria</taxon>
        <taxon>Thiotrichales</taxon>
        <taxon>Piscirickettsiaceae</taxon>
        <taxon>Methylophaga</taxon>
    </lineage>
</organism>